<dbReference type="EMBL" id="JAGIKX010000006">
    <property type="protein sequence ID" value="MBP2257186.1"/>
    <property type="molecule type" value="Genomic_DNA"/>
</dbReference>
<proteinExistence type="predicted"/>
<accession>A0ABS4S6T4</accession>
<protein>
    <submittedName>
        <fullName evidence="1">Rubredoxin</fullName>
    </submittedName>
</protein>
<dbReference type="RefSeq" id="WP_029269067.1">
    <property type="nucleotide sequence ID" value="NZ_JAGIKX010000006.1"/>
</dbReference>
<gene>
    <name evidence="1" type="ORF">J2Z81_001134</name>
</gene>
<dbReference type="Proteomes" id="UP001519294">
    <property type="component" value="Unassembled WGS sequence"/>
</dbReference>
<name>A0ABS4S6T4_9BACI</name>
<sequence length="84" mass="9591">MSQPYLCPNCKTNHSRFNVIEQVAKPVKLNAATGKIINDYSNESVEVYHILYEGPQFRIQCASCGLIESEETFIKYAQFNNKNT</sequence>
<keyword evidence="2" id="KW-1185">Reference proteome</keyword>
<comment type="caution">
    <text evidence="1">The sequence shown here is derived from an EMBL/GenBank/DDBJ whole genome shotgun (WGS) entry which is preliminary data.</text>
</comment>
<evidence type="ECO:0000313" key="2">
    <source>
        <dbReference type="Proteomes" id="UP001519294"/>
    </source>
</evidence>
<evidence type="ECO:0000313" key="1">
    <source>
        <dbReference type="EMBL" id="MBP2257186.1"/>
    </source>
</evidence>
<organism evidence="1 2">
    <name type="scientific">Virgibacillus alimentarius</name>
    <dbReference type="NCBI Taxonomy" id="698769"/>
    <lineage>
        <taxon>Bacteria</taxon>
        <taxon>Bacillati</taxon>
        <taxon>Bacillota</taxon>
        <taxon>Bacilli</taxon>
        <taxon>Bacillales</taxon>
        <taxon>Bacillaceae</taxon>
        <taxon>Virgibacillus</taxon>
    </lineage>
</organism>
<reference evidence="1 2" key="1">
    <citation type="submission" date="2021-03" db="EMBL/GenBank/DDBJ databases">
        <title>Genomic Encyclopedia of Type Strains, Phase IV (KMG-IV): sequencing the most valuable type-strain genomes for metagenomic binning, comparative biology and taxonomic classification.</title>
        <authorList>
            <person name="Goeker M."/>
        </authorList>
    </citation>
    <scope>NUCLEOTIDE SEQUENCE [LARGE SCALE GENOMIC DNA]</scope>
    <source>
        <strain evidence="1 2">DSM 25790</strain>
    </source>
</reference>